<protein>
    <submittedName>
        <fullName evidence="2">Uncharacterized protein</fullName>
    </submittedName>
</protein>
<keyword evidence="1" id="KW-0812">Transmembrane</keyword>
<keyword evidence="1" id="KW-0472">Membrane</keyword>
<comment type="caution">
    <text evidence="2">The sequence shown here is derived from an EMBL/GenBank/DDBJ whole genome shotgun (WGS) entry which is preliminary data.</text>
</comment>
<feature type="non-terminal residue" evidence="2">
    <location>
        <position position="1"/>
    </location>
</feature>
<dbReference type="AlphaFoldDB" id="A0A426ZIZ5"/>
<accession>A0A426ZIZ5</accession>
<proteinExistence type="predicted"/>
<evidence type="ECO:0000313" key="2">
    <source>
        <dbReference type="EMBL" id="RRT63966.1"/>
    </source>
</evidence>
<name>A0A426ZIZ5_ENSVE</name>
<organism evidence="2 3">
    <name type="scientific">Ensete ventricosum</name>
    <name type="common">Abyssinian banana</name>
    <name type="synonym">Musa ensete</name>
    <dbReference type="NCBI Taxonomy" id="4639"/>
    <lineage>
        <taxon>Eukaryota</taxon>
        <taxon>Viridiplantae</taxon>
        <taxon>Streptophyta</taxon>
        <taxon>Embryophyta</taxon>
        <taxon>Tracheophyta</taxon>
        <taxon>Spermatophyta</taxon>
        <taxon>Magnoliopsida</taxon>
        <taxon>Liliopsida</taxon>
        <taxon>Zingiberales</taxon>
        <taxon>Musaceae</taxon>
        <taxon>Ensete</taxon>
    </lineage>
</organism>
<reference evidence="2 3" key="1">
    <citation type="journal article" date="2014" name="Agronomy (Basel)">
        <title>A Draft Genome Sequence for Ensete ventricosum, the Drought-Tolerant Tree Against Hunger.</title>
        <authorList>
            <person name="Harrison J."/>
            <person name="Moore K.A."/>
            <person name="Paszkiewicz K."/>
            <person name="Jones T."/>
            <person name="Grant M."/>
            <person name="Ambacheew D."/>
            <person name="Muzemil S."/>
            <person name="Studholme D.J."/>
        </authorList>
    </citation>
    <scope>NUCLEOTIDE SEQUENCE [LARGE SCALE GENOMIC DNA]</scope>
</reference>
<dbReference type="Proteomes" id="UP000287651">
    <property type="component" value="Unassembled WGS sequence"/>
</dbReference>
<evidence type="ECO:0000256" key="1">
    <source>
        <dbReference type="SAM" id="Phobius"/>
    </source>
</evidence>
<sequence length="207" mass="23771">LSFALSKLRCMDLHFGLMSPLVDLQLILPITIYNFSRKIWLTNKHKVLATVTGSRCLEKFCYPLHLEKLELTGSRCLMALLIYFCIRTFFYTVLYLYDPVELKQDQKMVGSVTLSPITENRWLLDIRLAHSTPPRRSRPGKLGGDGGDGGGFGYWQPRTQQRQGSPVVPPYTDFDRSYFRAYSDIGIHKEMIQVPVLYPLPPSSFLF</sequence>
<dbReference type="EMBL" id="AMZH03006381">
    <property type="protein sequence ID" value="RRT63966.1"/>
    <property type="molecule type" value="Genomic_DNA"/>
</dbReference>
<gene>
    <name evidence="2" type="ORF">B296_00042257</name>
</gene>
<feature type="transmembrane region" description="Helical" evidence="1">
    <location>
        <begin position="15"/>
        <end position="36"/>
    </location>
</feature>
<evidence type="ECO:0000313" key="3">
    <source>
        <dbReference type="Proteomes" id="UP000287651"/>
    </source>
</evidence>
<keyword evidence="1" id="KW-1133">Transmembrane helix</keyword>
<feature type="transmembrane region" description="Helical" evidence="1">
    <location>
        <begin position="76"/>
        <end position="97"/>
    </location>
</feature>